<dbReference type="InterPro" id="IPR003593">
    <property type="entry name" value="AAA+_ATPase"/>
</dbReference>
<evidence type="ECO:0000259" key="4">
    <source>
        <dbReference type="PROSITE" id="PS50893"/>
    </source>
</evidence>
<dbReference type="NCBIfam" id="NF010068">
    <property type="entry name" value="PRK13548.1"/>
    <property type="match status" value="1"/>
</dbReference>
<dbReference type="FunFam" id="3.40.50.300:FF:000134">
    <property type="entry name" value="Iron-enterobactin ABC transporter ATP-binding protein"/>
    <property type="match status" value="1"/>
</dbReference>
<keyword evidence="1" id="KW-0813">Transport</keyword>
<gene>
    <name evidence="5" type="ORF">SAMN04488087_2444</name>
</gene>
<keyword evidence="2" id="KW-0547">Nucleotide-binding</keyword>
<reference evidence="6" key="1">
    <citation type="submission" date="2016-11" db="EMBL/GenBank/DDBJ databases">
        <authorList>
            <person name="Varghese N."/>
            <person name="Submissions S."/>
        </authorList>
    </citation>
    <scope>NUCLEOTIDE SEQUENCE [LARGE SCALE GENOMIC DNA]</scope>
    <source>
        <strain evidence="6">DSM 22212</strain>
    </source>
</reference>
<organism evidence="5 6">
    <name type="scientific">Rhodothermus profundi</name>
    <dbReference type="NCBI Taxonomy" id="633813"/>
    <lineage>
        <taxon>Bacteria</taxon>
        <taxon>Pseudomonadati</taxon>
        <taxon>Rhodothermota</taxon>
        <taxon>Rhodothermia</taxon>
        <taxon>Rhodothermales</taxon>
        <taxon>Rhodothermaceae</taxon>
        <taxon>Rhodothermus</taxon>
    </lineage>
</organism>
<accession>A0A1M6WVI4</accession>
<keyword evidence="3 5" id="KW-0067">ATP-binding</keyword>
<dbReference type="SMART" id="SM00382">
    <property type="entry name" value="AAA"/>
    <property type="match status" value="1"/>
</dbReference>
<evidence type="ECO:0000313" key="5">
    <source>
        <dbReference type="EMBL" id="SHK97555.1"/>
    </source>
</evidence>
<dbReference type="PANTHER" id="PTHR42794:SF2">
    <property type="entry name" value="ABC TRANSPORTER ATP-BINDING PROTEIN"/>
    <property type="match status" value="1"/>
</dbReference>
<dbReference type="RefSeq" id="WP_072716246.1">
    <property type="nucleotide sequence ID" value="NZ_FRAU01000009.1"/>
</dbReference>
<evidence type="ECO:0000256" key="3">
    <source>
        <dbReference type="ARBA" id="ARBA00022840"/>
    </source>
</evidence>
<protein>
    <submittedName>
        <fullName evidence="5">Iron complex transport system ATP-binding protein</fullName>
    </submittedName>
</protein>
<dbReference type="Gene3D" id="3.40.50.300">
    <property type="entry name" value="P-loop containing nucleotide triphosphate hydrolases"/>
    <property type="match status" value="1"/>
</dbReference>
<dbReference type="Pfam" id="PF00005">
    <property type="entry name" value="ABC_tran"/>
    <property type="match status" value="1"/>
</dbReference>
<dbReference type="InterPro" id="IPR027417">
    <property type="entry name" value="P-loop_NTPase"/>
</dbReference>
<dbReference type="CDD" id="cd03214">
    <property type="entry name" value="ABC_Iron-Siderophores_B12_Hemin"/>
    <property type="match status" value="1"/>
</dbReference>
<dbReference type="InterPro" id="IPR017871">
    <property type="entry name" value="ABC_transporter-like_CS"/>
</dbReference>
<evidence type="ECO:0000256" key="1">
    <source>
        <dbReference type="ARBA" id="ARBA00022448"/>
    </source>
</evidence>
<evidence type="ECO:0000313" key="6">
    <source>
        <dbReference type="Proteomes" id="UP000185812"/>
    </source>
</evidence>
<dbReference type="Proteomes" id="UP000185812">
    <property type="component" value="Unassembled WGS sequence"/>
</dbReference>
<name>A0A1M6WVI4_9BACT</name>
<dbReference type="PANTHER" id="PTHR42794">
    <property type="entry name" value="HEMIN IMPORT ATP-BINDING PROTEIN HMUV"/>
    <property type="match status" value="1"/>
</dbReference>
<dbReference type="SUPFAM" id="SSF52540">
    <property type="entry name" value="P-loop containing nucleoside triphosphate hydrolases"/>
    <property type="match status" value="1"/>
</dbReference>
<dbReference type="GO" id="GO:0005524">
    <property type="term" value="F:ATP binding"/>
    <property type="evidence" value="ECO:0007669"/>
    <property type="project" value="UniProtKB-KW"/>
</dbReference>
<feature type="domain" description="ABC transporter" evidence="4">
    <location>
        <begin position="2"/>
        <end position="236"/>
    </location>
</feature>
<dbReference type="InterPro" id="IPR003439">
    <property type="entry name" value="ABC_transporter-like_ATP-bd"/>
</dbReference>
<dbReference type="EMBL" id="FRAU01000009">
    <property type="protein sequence ID" value="SHK97555.1"/>
    <property type="molecule type" value="Genomic_DNA"/>
</dbReference>
<dbReference type="PROSITE" id="PS50893">
    <property type="entry name" value="ABC_TRANSPORTER_2"/>
    <property type="match status" value="1"/>
</dbReference>
<dbReference type="PROSITE" id="PS00211">
    <property type="entry name" value="ABC_TRANSPORTER_1"/>
    <property type="match status" value="1"/>
</dbReference>
<keyword evidence="6" id="KW-1185">Reference proteome</keyword>
<sequence>MVTANGLQVALGGRTILHGLTFQIPAGSFVGLLGPNGSGKTTLIRTISGVLPYSGQLLLEGRPLQSWPRRALARRVAVVRQAPTLAFDFTVEDIVLLGRAPHKGWLEPFTTTDRVRVREALATVDLADATHRLIHTLSGGEQQRVFLAQALAQEADLLLLDEPTAHLDVHYQFEFLDRVRDLVAAGRTVVAVFHDLSLAARYADRLLVLHQGHLVADGPPDEVLTEDLIARVFRMKARIHDLPDGMRCIHYLHPITETPTLS</sequence>
<evidence type="ECO:0000256" key="2">
    <source>
        <dbReference type="ARBA" id="ARBA00022741"/>
    </source>
</evidence>
<dbReference type="AlphaFoldDB" id="A0A1M6WVI4"/>
<dbReference type="STRING" id="633813.SAMN04488087_2444"/>
<proteinExistence type="predicted"/>
<dbReference type="GO" id="GO:0016887">
    <property type="term" value="F:ATP hydrolysis activity"/>
    <property type="evidence" value="ECO:0007669"/>
    <property type="project" value="InterPro"/>
</dbReference>
<dbReference type="OrthoDB" id="9806726at2"/>